<dbReference type="AlphaFoldDB" id="A0A830E3I7"/>
<dbReference type="GeneID" id="76206817"/>
<protein>
    <recommendedName>
        <fullName evidence="5">PIN domain-containing protein</fullName>
    </recommendedName>
</protein>
<accession>A0A830E3I7</accession>
<evidence type="ECO:0000313" key="3">
    <source>
        <dbReference type="Proteomes" id="UP000657075"/>
    </source>
</evidence>
<evidence type="ECO:0008006" key="5">
    <source>
        <dbReference type="Google" id="ProtNLM"/>
    </source>
</evidence>
<dbReference type="Proteomes" id="UP001060771">
    <property type="component" value="Chromosome"/>
</dbReference>
<dbReference type="EMBL" id="BMNM01000001">
    <property type="protein sequence ID" value="GGI67321.1"/>
    <property type="molecule type" value="Genomic_DNA"/>
</dbReference>
<dbReference type="RefSeq" id="WP_188602193.1">
    <property type="nucleotide sequence ID" value="NZ_AP026830.1"/>
</dbReference>
<sequence length="215" mass="25109">MVFETFHIFVDTNILVNIVYIITLHRKLNKPKVKILDLLENKILVVYTDSAIIRELKNVALPNLLSNVDRAKHGWPNVEVNAMEQYCINQLNDMVSKRYIRVVEDDESLEIQREALEHRPKRRVCWKSEIMDQLLSKIPSEDIDIVNSLLYAYDLLATVPRRKGPGITSGKLDFITEDKNLRDFVEKHLACNECPCANKIITSNYREFKEQLKRI</sequence>
<proteinExistence type="predicted"/>
<evidence type="ECO:0000313" key="1">
    <source>
        <dbReference type="EMBL" id="BDR92178.1"/>
    </source>
</evidence>
<reference evidence="2" key="1">
    <citation type="journal article" date="2014" name="Int. J. Syst. Evol. Microbiol.">
        <title>Complete genome sequence of Corynebacterium casei LMG S-19264T (=DSM 44701T), isolated from a smear-ripened cheese.</title>
        <authorList>
            <consortium name="US DOE Joint Genome Institute (JGI-PGF)"/>
            <person name="Walter F."/>
            <person name="Albersmeier A."/>
            <person name="Kalinowski J."/>
            <person name="Ruckert C."/>
        </authorList>
    </citation>
    <scope>NUCLEOTIDE SEQUENCE</scope>
    <source>
        <strain evidence="2">JCM 11219</strain>
    </source>
</reference>
<dbReference type="Proteomes" id="UP000657075">
    <property type="component" value="Unassembled WGS sequence"/>
</dbReference>
<reference evidence="1" key="4">
    <citation type="journal article" date="2023" name="Microbiol. Resour. Announc.">
        <title>Complete Genome Sequence of Vulcanisaeta souniana Strain IC-059, a Hyperthermophilic Archaeon Isolated from Hot Spring Water in Japan.</title>
        <authorList>
            <person name="Kato S."/>
            <person name="Itoh T."/>
            <person name="Wu L."/>
            <person name="Ma J."/>
            <person name="Ohkuma M."/>
        </authorList>
    </citation>
    <scope>NUCLEOTIDE SEQUENCE</scope>
    <source>
        <strain evidence="1">JCM 11219</strain>
    </source>
</reference>
<dbReference type="EMBL" id="AP026830">
    <property type="protein sequence ID" value="BDR92178.1"/>
    <property type="molecule type" value="Genomic_DNA"/>
</dbReference>
<organism evidence="2 3">
    <name type="scientific">Vulcanisaeta souniana JCM 11219</name>
    <dbReference type="NCBI Taxonomy" id="1293586"/>
    <lineage>
        <taxon>Archaea</taxon>
        <taxon>Thermoproteota</taxon>
        <taxon>Thermoprotei</taxon>
        <taxon>Thermoproteales</taxon>
        <taxon>Thermoproteaceae</taxon>
        <taxon>Vulcanisaeta</taxon>
    </lineage>
</organism>
<evidence type="ECO:0000313" key="4">
    <source>
        <dbReference type="Proteomes" id="UP001060771"/>
    </source>
</evidence>
<keyword evidence="4" id="KW-1185">Reference proteome</keyword>
<dbReference type="OrthoDB" id="25135at2157"/>
<reference evidence="4" key="3">
    <citation type="submission" date="2022-09" db="EMBL/GenBank/DDBJ databases">
        <title>Complete genome sequence of Vulcanisaeta souniana.</title>
        <authorList>
            <person name="Kato S."/>
            <person name="Itoh T."/>
            <person name="Ohkuma M."/>
        </authorList>
    </citation>
    <scope>NUCLEOTIDE SEQUENCE [LARGE SCALE GENOMIC DNA]</scope>
    <source>
        <strain evidence="4">JCM 11219</strain>
    </source>
</reference>
<gene>
    <name evidence="2" type="ORF">GCM10007112_00380</name>
    <name evidence="1" type="ORF">Vsou_12710</name>
</gene>
<reference evidence="2" key="2">
    <citation type="submission" date="2020-09" db="EMBL/GenBank/DDBJ databases">
        <authorList>
            <person name="Sun Q."/>
            <person name="Ohkuma M."/>
        </authorList>
    </citation>
    <scope>NUCLEOTIDE SEQUENCE</scope>
    <source>
        <strain evidence="2">JCM 11219</strain>
    </source>
</reference>
<name>A0A830E3I7_9CREN</name>
<evidence type="ECO:0000313" key="2">
    <source>
        <dbReference type="EMBL" id="GGI67321.1"/>
    </source>
</evidence>